<dbReference type="Proteomes" id="UP000277300">
    <property type="component" value="Unassembled WGS sequence"/>
</dbReference>
<feature type="region of interest" description="Disordered" evidence="1">
    <location>
        <begin position="96"/>
        <end position="127"/>
    </location>
</feature>
<feature type="compositionally biased region" description="Low complexity" evidence="1">
    <location>
        <begin position="105"/>
        <end position="119"/>
    </location>
</feature>
<gene>
    <name evidence="4" type="ORF">BBJ29_003587</name>
    <name evidence="3" type="ORF">BBP00_00004428</name>
</gene>
<evidence type="ECO:0000313" key="4">
    <source>
        <dbReference type="EMBL" id="RLN65485.1"/>
    </source>
</evidence>
<dbReference type="AlphaFoldDB" id="A0A3F2RRS8"/>
<keyword evidence="2" id="KW-0812">Transmembrane</keyword>
<dbReference type="OrthoDB" id="153712at2759"/>
<evidence type="ECO:0000313" key="5">
    <source>
        <dbReference type="Proteomes" id="UP000277300"/>
    </source>
</evidence>
<keyword evidence="2" id="KW-1133">Transmembrane helix</keyword>
<organism evidence="3 5">
    <name type="scientific">Phytophthora kernoviae</name>
    <dbReference type="NCBI Taxonomy" id="325452"/>
    <lineage>
        <taxon>Eukaryota</taxon>
        <taxon>Sar</taxon>
        <taxon>Stramenopiles</taxon>
        <taxon>Oomycota</taxon>
        <taxon>Peronosporomycetes</taxon>
        <taxon>Peronosporales</taxon>
        <taxon>Peronosporaceae</taxon>
        <taxon>Phytophthora</taxon>
    </lineage>
</organism>
<proteinExistence type="predicted"/>
<dbReference type="EMBL" id="MBDO02000107">
    <property type="protein sequence ID" value="RLN62950.1"/>
    <property type="molecule type" value="Genomic_DNA"/>
</dbReference>
<evidence type="ECO:0000256" key="1">
    <source>
        <dbReference type="SAM" id="MobiDB-lite"/>
    </source>
</evidence>
<name>A0A3F2RRS8_9STRA</name>
<keyword evidence="2" id="KW-0472">Membrane</keyword>
<protein>
    <submittedName>
        <fullName evidence="3">Uncharacterized protein</fullName>
    </submittedName>
</protein>
<accession>A0A3F2RRS8</accession>
<evidence type="ECO:0000256" key="2">
    <source>
        <dbReference type="SAM" id="Phobius"/>
    </source>
</evidence>
<feature type="transmembrane region" description="Helical" evidence="2">
    <location>
        <begin position="49"/>
        <end position="72"/>
    </location>
</feature>
<evidence type="ECO:0000313" key="3">
    <source>
        <dbReference type="EMBL" id="RLN62950.1"/>
    </source>
</evidence>
<reference evidence="5 6" key="1">
    <citation type="submission" date="2018-07" db="EMBL/GenBank/DDBJ databases">
        <title>Genome sequencing of oomycete isolates from Chile give support for New Zealand origin for Phytophthora kernoviae and make available the first Nothophytophthora sp. genome.</title>
        <authorList>
            <person name="Studholme D.J."/>
            <person name="Sanfuentes E."/>
            <person name="Panda P."/>
            <person name="Hill R."/>
            <person name="Sambles C."/>
            <person name="Grant M."/>
            <person name="Williams N.M."/>
            <person name="Mcdougal R.L."/>
        </authorList>
    </citation>
    <scope>NUCLEOTIDE SEQUENCE [LARGE SCALE GENOMIC DNA]</scope>
    <source>
        <strain evidence="3">Chile6</strain>
        <strain evidence="4">Chile7</strain>
    </source>
</reference>
<sequence>MKAGTFHYEVPWAAETAELVTSQANSSAVEPVQYAQSDEYVMSSLSWPVWFAVVGSVAAAIAAIVIVGVVMYRFQRMDLSPPIDADEDDGLLDKLDLSNSLNRRPASPSSLGSTSPASGRGVVGADLRQRPSGAAPINLTKMEAGTSMTTL</sequence>
<dbReference type="Proteomes" id="UP000284657">
    <property type="component" value="Unassembled WGS sequence"/>
</dbReference>
<comment type="caution">
    <text evidence="3">The sequence shown here is derived from an EMBL/GenBank/DDBJ whole genome shotgun (WGS) entry which is preliminary data.</text>
</comment>
<dbReference type="EMBL" id="MBAD02000594">
    <property type="protein sequence ID" value="RLN65485.1"/>
    <property type="molecule type" value="Genomic_DNA"/>
</dbReference>
<evidence type="ECO:0000313" key="6">
    <source>
        <dbReference type="Proteomes" id="UP000284657"/>
    </source>
</evidence>
<feature type="region of interest" description="Disordered" evidence="1">
    <location>
        <begin position="132"/>
        <end position="151"/>
    </location>
</feature>